<feature type="compositionally biased region" description="Gly residues" evidence="1">
    <location>
        <begin position="199"/>
        <end position="220"/>
    </location>
</feature>
<dbReference type="AlphaFoldDB" id="A0A1I1VBU7"/>
<dbReference type="EMBL" id="FOMS01000003">
    <property type="protein sequence ID" value="SFD80265.1"/>
    <property type="molecule type" value="Genomic_DNA"/>
</dbReference>
<protein>
    <recommendedName>
        <fullName evidence="5">HdeA/HdeB family protein</fullName>
    </recommendedName>
</protein>
<proteinExistence type="predicted"/>
<keyword evidence="2" id="KW-0732">Signal</keyword>
<reference evidence="3 4" key="1">
    <citation type="submission" date="2016-10" db="EMBL/GenBank/DDBJ databases">
        <authorList>
            <person name="Varghese N."/>
            <person name="Submissions S."/>
        </authorList>
    </citation>
    <scope>NUCLEOTIDE SEQUENCE [LARGE SCALE GENOMIC DNA]</scope>
    <source>
        <strain evidence="4">YIM D21,KCTC 23444,ACCC 10710</strain>
    </source>
</reference>
<keyword evidence="4" id="KW-1185">Reference proteome</keyword>
<evidence type="ECO:0008006" key="5">
    <source>
        <dbReference type="Google" id="ProtNLM"/>
    </source>
</evidence>
<feature type="compositionally biased region" description="Acidic residues" evidence="1">
    <location>
        <begin position="132"/>
        <end position="153"/>
    </location>
</feature>
<feature type="region of interest" description="Disordered" evidence="1">
    <location>
        <begin position="97"/>
        <end position="220"/>
    </location>
</feature>
<organism evidence="3 4">
    <name type="scientific">Roseivivax sediminis</name>
    <dbReference type="NCBI Taxonomy" id="936889"/>
    <lineage>
        <taxon>Bacteria</taxon>
        <taxon>Pseudomonadati</taxon>
        <taxon>Pseudomonadota</taxon>
        <taxon>Alphaproteobacteria</taxon>
        <taxon>Rhodobacterales</taxon>
        <taxon>Roseobacteraceae</taxon>
        <taxon>Roseivivax</taxon>
    </lineage>
</organism>
<name>A0A1I1VBU7_9RHOB</name>
<feature type="chain" id="PRO_5009301916" description="HdeA/HdeB family protein" evidence="2">
    <location>
        <begin position="23"/>
        <end position="220"/>
    </location>
</feature>
<dbReference type="OrthoDB" id="7876567at2"/>
<feature type="signal peptide" evidence="2">
    <location>
        <begin position="1"/>
        <end position="22"/>
    </location>
</feature>
<evidence type="ECO:0000256" key="1">
    <source>
        <dbReference type="SAM" id="MobiDB-lite"/>
    </source>
</evidence>
<evidence type="ECO:0000313" key="4">
    <source>
        <dbReference type="Proteomes" id="UP000325289"/>
    </source>
</evidence>
<dbReference type="Proteomes" id="UP000325289">
    <property type="component" value="Unassembled WGS sequence"/>
</dbReference>
<evidence type="ECO:0000256" key="2">
    <source>
        <dbReference type="SAM" id="SignalP"/>
    </source>
</evidence>
<sequence length="220" mass="21544">MTRKTSILALVSAGALTGFGPAAVAQSAGSVTCEEYLLMDERTQGRIALEIVDTPEGIATTTDIPGNVAVGTVEGLVTACELNPERTTAEIAAEIFDDKDGDGVPEMPASGDDGFAGTAEVDSFEDGAAAPTDEDLSEDEAVGDVPEADETSDDGTQAEADADVGDMEAGADGSATDDGTSGEGTGGANSDSETDAGSDGSGSDGSDGSDGGGSDGGDES</sequence>
<dbReference type="RefSeq" id="WP_149755023.1">
    <property type="nucleotide sequence ID" value="NZ_FOMS01000003.1"/>
</dbReference>
<feature type="compositionally biased region" description="Low complexity" evidence="1">
    <location>
        <begin position="168"/>
        <end position="179"/>
    </location>
</feature>
<evidence type="ECO:0000313" key="3">
    <source>
        <dbReference type="EMBL" id="SFD80265.1"/>
    </source>
</evidence>
<gene>
    <name evidence="3" type="ORF">SAMN04515678_103106</name>
</gene>
<accession>A0A1I1VBU7</accession>